<dbReference type="EMBL" id="VULT01000037">
    <property type="protein sequence ID" value="MSS18773.1"/>
    <property type="molecule type" value="Genomic_DNA"/>
</dbReference>
<keyword evidence="2" id="KW-0328">Glycosyltransferase</keyword>
<dbReference type="AlphaFoldDB" id="A0A6L5XH15"/>
<dbReference type="InterPro" id="IPR050256">
    <property type="entry name" value="Glycosyltransferase_2"/>
</dbReference>
<dbReference type="PANTHER" id="PTHR48090:SF3">
    <property type="entry name" value="UNDECAPRENYL-PHOSPHATE 4-DEOXY-4-FORMAMIDO-L-ARABINOSE TRANSFERASE"/>
    <property type="match status" value="1"/>
</dbReference>
<dbReference type="RefSeq" id="WP_154326783.1">
    <property type="nucleotide sequence ID" value="NZ_CP045696.1"/>
</dbReference>
<evidence type="ECO:0000256" key="4">
    <source>
        <dbReference type="ARBA" id="ARBA00022692"/>
    </source>
</evidence>
<dbReference type="GO" id="GO:0005886">
    <property type="term" value="C:plasma membrane"/>
    <property type="evidence" value="ECO:0007669"/>
    <property type="project" value="TreeGrafter"/>
</dbReference>
<dbReference type="GO" id="GO:0009103">
    <property type="term" value="P:lipopolysaccharide biosynthetic process"/>
    <property type="evidence" value="ECO:0007669"/>
    <property type="project" value="UniProtKB-KW"/>
</dbReference>
<dbReference type="CDD" id="cd04179">
    <property type="entry name" value="DPM_DPG-synthase_like"/>
    <property type="match status" value="1"/>
</dbReference>
<dbReference type="Pfam" id="PF00535">
    <property type="entry name" value="Glycos_transf_2"/>
    <property type="match status" value="1"/>
</dbReference>
<dbReference type="Proteomes" id="UP000483362">
    <property type="component" value="Unassembled WGS sequence"/>
</dbReference>
<keyword evidence="10" id="KW-1185">Reference proteome</keyword>
<reference evidence="9 10" key="1">
    <citation type="submission" date="2019-08" db="EMBL/GenBank/DDBJ databases">
        <title>In-depth cultivation of the pig gut microbiome towards novel bacterial diversity and tailored functional studies.</title>
        <authorList>
            <person name="Wylensek D."/>
            <person name="Hitch T.C.A."/>
            <person name="Clavel T."/>
        </authorList>
    </citation>
    <scope>NUCLEOTIDE SEQUENCE [LARGE SCALE GENOMIC DNA]</scope>
    <source>
        <strain evidence="9 10">Oil-RF-744-WCA-WT-10</strain>
    </source>
</reference>
<evidence type="ECO:0000256" key="5">
    <source>
        <dbReference type="ARBA" id="ARBA00022985"/>
    </source>
</evidence>
<keyword evidence="3 9" id="KW-0808">Transferase</keyword>
<keyword evidence="4" id="KW-0812">Transmembrane</keyword>
<keyword evidence="1" id="KW-1003">Cell membrane</keyword>
<keyword evidence="5" id="KW-0448">Lipopolysaccharide biosynthesis</keyword>
<accession>A0A6L5XH15</accession>
<evidence type="ECO:0000313" key="9">
    <source>
        <dbReference type="EMBL" id="MSS18773.1"/>
    </source>
</evidence>
<evidence type="ECO:0000256" key="6">
    <source>
        <dbReference type="ARBA" id="ARBA00022989"/>
    </source>
</evidence>
<evidence type="ECO:0000313" key="10">
    <source>
        <dbReference type="Proteomes" id="UP000483362"/>
    </source>
</evidence>
<dbReference type="InterPro" id="IPR001173">
    <property type="entry name" value="Glyco_trans_2-like"/>
</dbReference>
<comment type="caution">
    <text evidence="9">The sequence shown here is derived from an EMBL/GenBank/DDBJ whole genome shotgun (WGS) entry which is preliminary data.</text>
</comment>
<dbReference type="InterPro" id="IPR029044">
    <property type="entry name" value="Nucleotide-diphossugar_trans"/>
</dbReference>
<dbReference type="PANTHER" id="PTHR48090">
    <property type="entry name" value="UNDECAPRENYL-PHOSPHATE 4-DEOXY-4-FORMAMIDO-L-ARABINOSE TRANSFERASE-RELATED"/>
    <property type="match status" value="1"/>
</dbReference>
<evidence type="ECO:0000259" key="8">
    <source>
        <dbReference type="Pfam" id="PF00535"/>
    </source>
</evidence>
<keyword evidence="7" id="KW-0472">Membrane</keyword>
<evidence type="ECO:0000256" key="1">
    <source>
        <dbReference type="ARBA" id="ARBA00022475"/>
    </source>
</evidence>
<feature type="domain" description="Glycosyltransferase 2-like" evidence="8">
    <location>
        <begin position="10"/>
        <end position="156"/>
    </location>
</feature>
<evidence type="ECO:0000256" key="3">
    <source>
        <dbReference type="ARBA" id="ARBA00022679"/>
    </source>
</evidence>
<sequence length="242" mass="27676">MNKTKEYDFTIIVPIYNEEDNMTTLEQQLSAYVAKASLKTCVLLINDGSTDDSLTRIKQLCQRQPHFYYISSNANHGLSTAMKAGIDETESKYLGYIDADLQTRPDDFEKLLQFAPTTPLVTGIRANRKDSGFKKLQSRIANGFRRKMTGDTATDTGCPLKVMWTSVAQKIPFFDGMHRFLPALFALEQAPFKEVPVSHYPRVAGVSKYHLWNRLAGPLKDCFAYRWMKHRYINYHIDEASL</sequence>
<dbReference type="SUPFAM" id="SSF53448">
    <property type="entry name" value="Nucleotide-diphospho-sugar transferases"/>
    <property type="match status" value="1"/>
</dbReference>
<evidence type="ECO:0000256" key="7">
    <source>
        <dbReference type="ARBA" id="ARBA00023136"/>
    </source>
</evidence>
<gene>
    <name evidence="9" type="ORF">FYJ29_13545</name>
</gene>
<evidence type="ECO:0000256" key="2">
    <source>
        <dbReference type="ARBA" id="ARBA00022676"/>
    </source>
</evidence>
<proteinExistence type="predicted"/>
<name>A0A6L5XH15_9BACT</name>
<protein>
    <submittedName>
        <fullName evidence="9">Glycosyltransferase family 2 protein</fullName>
    </submittedName>
</protein>
<dbReference type="Gene3D" id="3.90.550.10">
    <property type="entry name" value="Spore Coat Polysaccharide Biosynthesis Protein SpsA, Chain A"/>
    <property type="match status" value="1"/>
</dbReference>
<organism evidence="9 10">
    <name type="scientific">Sodaliphilus pleomorphus</name>
    <dbReference type="NCBI Taxonomy" id="2606626"/>
    <lineage>
        <taxon>Bacteria</taxon>
        <taxon>Pseudomonadati</taxon>
        <taxon>Bacteroidota</taxon>
        <taxon>Bacteroidia</taxon>
        <taxon>Bacteroidales</taxon>
        <taxon>Muribaculaceae</taxon>
        <taxon>Sodaliphilus</taxon>
    </lineage>
</organism>
<keyword evidence="6" id="KW-1133">Transmembrane helix</keyword>
<dbReference type="GO" id="GO:0099621">
    <property type="term" value="F:undecaprenyl-phosphate 4-deoxy-4-formamido-L-arabinose transferase activity"/>
    <property type="evidence" value="ECO:0007669"/>
    <property type="project" value="TreeGrafter"/>
</dbReference>